<protein>
    <submittedName>
        <fullName evidence="1">Uncharacterized protein</fullName>
    </submittedName>
</protein>
<name>A0A2G5EEA3_AQUCA</name>
<dbReference type="AlphaFoldDB" id="A0A2G5EEA3"/>
<accession>A0A2G5EEA3</accession>
<dbReference type="Proteomes" id="UP000230069">
    <property type="component" value="Unassembled WGS sequence"/>
</dbReference>
<organism evidence="1 2">
    <name type="scientific">Aquilegia coerulea</name>
    <name type="common">Rocky mountain columbine</name>
    <dbReference type="NCBI Taxonomy" id="218851"/>
    <lineage>
        <taxon>Eukaryota</taxon>
        <taxon>Viridiplantae</taxon>
        <taxon>Streptophyta</taxon>
        <taxon>Embryophyta</taxon>
        <taxon>Tracheophyta</taxon>
        <taxon>Spermatophyta</taxon>
        <taxon>Magnoliopsida</taxon>
        <taxon>Ranunculales</taxon>
        <taxon>Ranunculaceae</taxon>
        <taxon>Thalictroideae</taxon>
        <taxon>Aquilegia</taxon>
    </lineage>
</organism>
<keyword evidence="2" id="KW-1185">Reference proteome</keyword>
<sequence>MLSILNLHGSYGLPLCVSGISHPFAFSMEIADHDLRRESMKRHRSQAREGFVANRNMGIERNYVRRDLMKEIKEGEISGDLDNLSCNYVGCTAKAA</sequence>
<evidence type="ECO:0000313" key="1">
    <source>
        <dbReference type="EMBL" id="PIA54072.1"/>
    </source>
</evidence>
<gene>
    <name evidence="1" type="ORF">AQUCO_00900564v1</name>
</gene>
<evidence type="ECO:0000313" key="2">
    <source>
        <dbReference type="Proteomes" id="UP000230069"/>
    </source>
</evidence>
<dbReference type="EMBL" id="KZ305026">
    <property type="protein sequence ID" value="PIA54072.1"/>
    <property type="molecule type" value="Genomic_DNA"/>
</dbReference>
<dbReference type="InParanoid" id="A0A2G5EEA3"/>
<dbReference type="FunCoup" id="A0A2G5EEA3">
    <property type="interactions" value="62"/>
</dbReference>
<dbReference type="OrthoDB" id="1886726at2759"/>
<reference evidence="1 2" key="1">
    <citation type="submission" date="2017-09" db="EMBL/GenBank/DDBJ databases">
        <title>WGS assembly of Aquilegia coerulea Goldsmith.</title>
        <authorList>
            <person name="Hodges S."/>
            <person name="Kramer E."/>
            <person name="Nordborg M."/>
            <person name="Tomkins J."/>
            <person name="Borevitz J."/>
            <person name="Derieg N."/>
            <person name="Yan J."/>
            <person name="Mihaltcheva S."/>
            <person name="Hayes R.D."/>
            <person name="Rokhsar D."/>
        </authorList>
    </citation>
    <scope>NUCLEOTIDE SEQUENCE [LARGE SCALE GENOMIC DNA]</scope>
    <source>
        <strain evidence="2">cv. Goldsmith</strain>
    </source>
</reference>
<proteinExistence type="predicted"/>